<evidence type="ECO:0000256" key="5">
    <source>
        <dbReference type="ARBA" id="ARBA00023136"/>
    </source>
</evidence>
<keyword evidence="6" id="KW-0012">Acyltransferase</keyword>
<name>A0ABR1K2I8_9AGAR</name>
<keyword evidence="2 8" id="KW-0812">Transmembrane</keyword>
<keyword evidence="4" id="KW-0443">Lipid metabolism</keyword>
<sequence length="381" mass="41944">MEKFSAYRDPGTGIQPFLTPVPPPDGQSFSVLLRPLGYLLGIFRLALIILLLLAYVIVVHGILSIFLLLPPIHRVATGAITSIVCRSVLFLLGLYWISVETVSKKRSRSHVAKTSWNPTAGDIIVSNWTSWIELLWLAFRFNPIFVLPIEDTRPVRSDSSAQSSSTTTQTPGRRTGTGSANIASPAKTPSSRVPIIGYQPVSLLSMIRQSGNTPPYFSVSGARPCLLEDIKKKADRPIVLFPECTTSNGRGLMRFANVFNQSTPVQDWNIYIMCTRYDPPTTSAPTLSHSVPSTILNPLPHMFSVAKSLTPLTMSIRLLTPSESPTSPTFVASEVLGESSKMDLTEACASLIAQVGKLKRMTLGWEDKSRFIEFYRGRRSS</sequence>
<evidence type="ECO:0000256" key="4">
    <source>
        <dbReference type="ARBA" id="ARBA00023098"/>
    </source>
</evidence>
<evidence type="ECO:0000256" key="6">
    <source>
        <dbReference type="ARBA" id="ARBA00023315"/>
    </source>
</evidence>
<evidence type="ECO:0000313" key="9">
    <source>
        <dbReference type="EMBL" id="KAK7470752.1"/>
    </source>
</evidence>
<reference evidence="9 10" key="1">
    <citation type="submission" date="2024-01" db="EMBL/GenBank/DDBJ databases">
        <title>A draft genome for the cacao thread blight pathogen Marasmiellus scandens.</title>
        <authorList>
            <person name="Baruah I.K."/>
            <person name="Leung J."/>
            <person name="Bukari Y."/>
            <person name="Amoako-Attah I."/>
            <person name="Meinhardt L.W."/>
            <person name="Bailey B.A."/>
            <person name="Cohen S.P."/>
        </authorList>
    </citation>
    <scope>NUCLEOTIDE SEQUENCE [LARGE SCALE GENOMIC DNA]</scope>
    <source>
        <strain evidence="9 10">GH-19</strain>
    </source>
</reference>
<proteinExistence type="predicted"/>
<protein>
    <recommendedName>
        <fullName evidence="11">Vacuolar protein sorting protein vps66</fullName>
    </recommendedName>
</protein>
<evidence type="ECO:0008006" key="11">
    <source>
        <dbReference type="Google" id="ProtNLM"/>
    </source>
</evidence>
<feature type="transmembrane region" description="Helical" evidence="8">
    <location>
        <begin position="42"/>
        <end position="69"/>
    </location>
</feature>
<gene>
    <name evidence="9" type="ORF">VKT23_002172</name>
</gene>
<feature type="region of interest" description="Disordered" evidence="7">
    <location>
        <begin position="155"/>
        <end position="191"/>
    </location>
</feature>
<dbReference type="EMBL" id="JBANRG010000002">
    <property type="protein sequence ID" value="KAK7470752.1"/>
    <property type="molecule type" value="Genomic_DNA"/>
</dbReference>
<evidence type="ECO:0000256" key="1">
    <source>
        <dbReference type="ARBA" id="ARBA00022679"/>
    </source>
</evidence>
<evidence type="ECO:0000256" key="8">
    <source>
        <dbReference type="SAM" id="Phobius"/>
    </source>
</evidence>
<evidence type="ECO:0000256" key="7">
    <source>
        <dbReference type="SAM" id="MobiDB-lite"/>
    </source>
</evidence>
<feature type="compositionally biased region" description="Low complexity" evidence="7">
    <location>
        <begin position="157"/>
        <end position="179"/>
    </location>
</feature>
<keyword evidence="5 8" id="KW-0472">Membrane</keyword>
<dbReference type="PANTHER" id="PTHR23063:SF60">
    <property type="entry name" value="LYSOPHOSPHATIDIC ACID:OLEOYL-COA ACYLTRANSFERASE 1"/>
    <property type="match status" value="1"/>
</dbReference>
<accession>A0ABR1K2I8</accession>
<keyword evidence="3 8" id="KW-1133">Transmembrane helix</keyword>
<comment type="caution">
    <text evidence="9">The sequence shown here is derived from an EMBL/GenBank/DDBJ whole genome shotgun (WGS) entry which is preliminary data.</text>
</comment>
<dbReference type="Proteomes" id="UP001498398">
    <property type="component" value="Unassembled WGS sequence"/>
</dbReference>
<organism evidence="9 10">
    <name type="scientific">Marasmiellus scandens</name>
    <dbReference type="NCBI Taxonomy" id="2682957"/>
    <lineage>
        <taxon>Eukaryota</taxon>
        <taxon>Fungi</taxon>
        <taxon>Dikarya</taxon>
        <taxon>Basidiomycota</taxon>
        <taxon>Agaricomycotina</taxon>
        <taxon>Agaricomycetes</taxon>
        <taxon>Agaricomycetidae</taxon>
        <taxon>Agaricales</taxon>
        <taxon>Marasmiineae</taxon>
        <taxon>Omphalotaceae</taxon>
        <taxon>Marasmiellus</taxon>
    </lineage>
</organism>
<keyword evidence="10" id="KW-1185">Reference proteome</keyword>
<evidence type="ECO:0000256" key="3">
    <source>
        <dbReference type="ARBA" id="ARBA00022989"/>
    </source>
</evidence>
<keyword evidence="1" id="KW-0808">Transferase</keyword>
<feature type="transmembrane region" description="Helical" evidence="8">
    <location>
        <begin position="75"/>
        <end position="97"/>
    </location>
</feature>
<evidence type="ECO:0000256" key="2">
    <source>
        <dbReference type="ARBA" id="ARBA00022692"/>
    </source>
</evidence>
<dbReference type="PANTHER" id="PTHR23063">
    <property type="entry name" value="PHOSPHOLIPID ACYLTRANSFERASE"/>
    <property type="match status" value="1"/>
</dbReference>
<evidence type="ECO:0000313" key="10">
    <source>
        <dbReference type="Proteomes" id="UP001498398"/>
    </source>
</evidence>